<dbReference type="SUPFAM" id="SSF63707">
    <property type="entry name" value="Ganglioside M2 (gm2) activator"/>
    <property type="match status" value="1"/>
</dbReference>
<dbReference type="EMBL" id="OC859859">
    <property type="protein sequence ID" value="CAD7628017.1"/>
    <property type="molecule type" value="Genomic_DNA"/>
</dbReference>
<evidence type="ECO:0000256" key="1">
    <source>
        <dbReference type="ARBA" id="ARBA00022729"/>
    </source>
</evidence>
<sequence>MPKIMYQNLNDEKEKKYFANNTDKDFASKYGHKCGKLFKIIIPLFIIIIAVIAVLIYITSYDSFNTNGDDFDEIRIKNGTNPEIMARKSYKVKQRVILNEKYFRVKDCGHASDTMYPQFMSFEPTPINVYRNMTMNWRILLKSPLQWTTQMDVQMEKVLFGLDWLKIKIPCFMDYFGSCNFNFCKMMQLHWDEQMCDYVHTNYNISCQCPDTFALNVFELNDFNYSVIVDRVMKYFSWFANGWYNLNVRIYDKVSRQQGMCIKLHFNIDNSDDE</sequence>
<dbReference type="GO" id="GO:0006689">
    <property type="term" value="P:ganglioside catabolic process"/>
    <property type="evidence" value="ECO:0007669"/>
    <property type="project" value="InterPro"/>
</dbReference>
<evidence type="ECO:0000313" key="4">
    <source>
        <dbReference type="Proteomes" id="UP000759131"/>
    </source>
</evidence>
<accession>A0A7R9KRG3</accession>
<dbReference type="GO" id="GO:0005319">
    <property type="term" value="F:lipid transporter activity"/>
    <property type="evidence" value="ECO:0007669"/>
    <property type="project" value="TreeGrafter"/>
</dbReference>
<evidence type="ECO:0000256" key="2">
    <source>
        <dbReference type="SAM" id="Phobius"/>
    </source>
</evidence>
<dbReference type="PANTHER" id="PTHR17357">
    <property type="entry name" value="GM2 GANGLIOSIDE ACTIVATOR PROTEIN"/>
    <property type="match status" value="1"/>
</dbReference>
<keyword evidence="2" id="KW-1133">Transmembrane helix</keyword>
<dbReference type="InterPro" id="IPR028996">
    <property type="entry name" value="GM2-AP"/>
</dbReference>
<dbReference type="GO" id="GO:0008047">
    <property type="term" value="F:enzyme activator activity"/>
    <property type="evidence" value="ECO:0007669"/>
    <property type="project" value="InterPro"/>
</dbReference>
<gene>
    <name evidence="3" type="ORF">OSB1V03_LOCUS8441</name>
</gene>
<protein>
    <submittedName>
        <fullName evidence="3">Uncharacterized protein</fullName>
    </submittedName>
</protein>
<keyword evidence="4" id="KW-1185">Reference proteome</keyword>
<keyword evidence="2" id="KW-0812">Transmembrane</keyword>
<dbReference type="OrthoDB" id="6507025at2759"/>
<dbReference type="Proteomes" id="UP000759131">
    <property type="component" value="Unassembled WGS sequence"/>
</dbReference>
<keyword evidence="2" id="KW-0472">Membrane</keyword>
<dbReference type="GO" id="GO:0009898">
    <property type="term" value="C:cytoplasmic side of plasma membrane"/>
    <property type="evidence" value="ECO:0007669"/>
    <property type="project" value="TreeGrafter"/>
</dbReference>
<reference evidence="3" key="1">
    <citation type="submission" date="2020-11" db="EMBL/GenBank/DDBJ databases">
        <authorList>
            <person name="Tran Van P."/>
        </authorList>
    </citation>
    <scope>NUCLEOTIDE SEQUENCE</scope>
</reference>
<dbReference type="EMBL" id="CAJPIZ010005284">
    <property type="protein sequence ID" value="CAG2108447.1"/>
    <property type="molecule type" value="Genomic_DNA"/>
</dbReference>
<proteinExistence type="predicted"/>
<evidence type="ECO:0000313" key="3">
    <source>
        <dbReference type="EMBL" id="CAD7628017.1"/>
    </source>
</evidence>
<name>A0A7R9KRG3_9ACAR</name>
<dbReference type="InterPro" id="IPR036846">
    <property type="entry name" value="GM2-AP_sf"/>
</dbReference>
<dbReference type="Gene3D" id="2.70.220.10">
    <property type="entry name" value="Ganglioside GM2 activator"/>
    <property type="match status" value="1"/>
</dbReference>
<feature type="transmembrane region" description="Helical" evidence="2">
    <location>
        <begin position="37"/>
        <end position="58"/>
    </location>
</feature>
<keyword evidence="1" id="KW-0732">Signal</keyword>
<organism evidence="3">
    <name type="scientific">Medioppia subpectinata</name>
    <dbReference type="NCBI Taxonomy" id="1979941"/>
    <lineage>
        <taxon>Eukaryota</taxon>
        <taxon>Metazoa</taxon>
        <taxon>Ecdysozoa</taxon>
        <taxon>Arthropoda</taxon>
        <taxon>Chelicerata</taxon>
        <taxon>Arachnida</taxon>
        <taxon>Acari</taxon>
        <taxon>Acariformes</taxon>
        <taxon>Sarcoptiformes</taxon>
        <taxon>Oribatida</taxon>
        <taxon>Brachypylina</taxon>
        <taxon>Oppioidea</taxon>
        <taxon>Oppiidae</taxon>
        <taxon>Medioppia</taxon>
    </lineage>
</organism>
<dbReference type="AlphaFoldDB" id="A0A7R9KRG3"/>
<dbReference type="PANTHER" id="PTHR17357:SF0">
    <property type="entry name" value="GANGLIOSIDE GM2 ACTIVATOR"/>
    <property type="match status" value="1"/>
</dbReference>